<evidence type="ECO:0000259" key="7">
    <source>
        <dbReference type="Pfam" id="PF03710"/>
    </source>
</evidence>
<dbReference type="Proteomes" id="UP000712673">
    <property type="component" value="Unassembled WGS sequence"/>
</dbReference>
<keyword evidence="4" id="KW-0067">ATP-binding</keyword>
<dbReference type="SUPFAM" id="SSF81301">
    <property type="entry name" value="Nucleotidyltransferase"/>
    <property type="match status" value="1"/>
</dbReference>
<dbReference type="InterPro" id="IPR023057">
    <property type="entry name" value="GlnE"/>
</dbReference>
<comment type="caution">
    <text evidence="9">The sequence shown here is derived from an EMBL/GenBank/DDBJ whole genome shotgun (WGS) entry which is preliminary data.</text>
</comment>
<dbReference type="InterPro" id="IPR005190">
    <property type="entry name" value="GlnE_rpt_dom"/>
</dbReference>
<dbReference type="PANTHER" id="PTHR30621">
    <property type="entry name" value="GLUTAMINE SYNTHETASE ADENYLYLTRANSFERASE"/>
    <property type="match status" value="1"/>
</dbReference>
<feature type="non-terminal residue" evidence="9">
    <location>
        <position position="514"/>
    </location>
</feature>
<feature type="domain" description="PII-uridylyltransferase/Glutamine-synthetase adenylyltransferase" evidence="8">
    <location>
        <begin position="375"/>
        <end position="513"/>
    </location>
</feature>
<evidence type="ECO:0000313" key="10">
    <source>
        <dbReference type="Proteomes" id="UP000712673"/>
    </source>
</evidence>
<reference evidence="9" key="1">
    <citation type="submission" date="2019-03" db="EMBL/GenBank/DDBJ databases">
        <title>Lake Tanganyika Metagenome-Assembled Genomes (MAGs).</title>
        <authorList>
            <person name="Tran P."/>
        </authorList>
    </citation>
    <scope>NUCLEOTIDE SEQUENCE</scope>
    <source>
        <strain evidence="9">K_DeepCast_65m_m2_066</strain>
    </source>
</reference>
<dbReference type="Pfam" id="PF08335">
    <property type="entry name" value="GlnD_UR_UTase"/>
    <property type="match status" value="1"/>
</dbReference>
<sequence>MPGASESFYSAARLSALVQTLAPDGMAPRFVTDLALVFCQVDEQSVSTPFVTSLVRAILHSVDPQRALNHFLRYLEHVPDGIAFWQQAQQHPEACAALMQVFACSQLLSSTLWRRPSLFAWLLEEGLYGPSPSPADLATELAQHLEPMAEESAVATGIRAFTQQHLLRIGARDLCRVADVELITADLAALADCVLQAGFDACTRWLTALYGPPMYTDATGVLQPCGFCVIGMGKLGGYELNFSSDVDLMYLYTSYEGQTSGVRSDGQPGQQISNHEYFVTLARRLTTLIGGQGPDGQAFRVDLRLRPEGTQGQLALSLPSYEAYYARLGQTWERMALLKARAVAGDQRLGDEFLTMVRPFVYQSHLDAEGVRELRDMKRQIDAQLADKAQSRTNVKLGLGGIREIEFLIQLPQLLYGGRQAVLRERHSLRALTRLCEVAFLTSEVVSTLRATYCYLRRLEHYLQMEQGAQTHTLPRQGEQQQRLARHFGHPSWAAFYQEYLARTEAVHAIFEAT</sequence>
<keyword evidence="2" id="KW-0548">Nucleotidyltransferase</keyword>
<dbReference type="SUPFAM" id="SSF81593">
    <property type="entry name" value="Nucleotidyltransferase substrate binding subunit/domain"/>
    <property type="match status" value="1"/>
</dbReference>
<dbReference type="Gene3D" id="3.30.460.10">
    <property type="entry name" value="Beta Polymerase, domain 2"/>
    <property type="match status" value="1"/>
</dbReference>
<dbReference type="PANTHER" id="PTHR30621:SF0">
    <property type="entry name" value="BIFUNCTIONAL GLUTAMINE SYNTHETASE ADENYLYLTRANSFERASE_ADENYLYL-REMOVING ENZYME"/>
    <property type="match status" value="1"/>
</dbReference>
<evidence type="ECO:0000256" key="3">
    <source>
        <dbReference type="ARBA" id="ARBA00022741"/>
    </source>
</evidence>
<evidence type="ECO:0000256" key="1">
    <source>
        <dbReference type="ARBA" id="ARBA00022679"/>
    </source>
</evidence>
<evidence type="ECO:0008006" key="11">
    <source>
        <dbReference type="Google" id="ProtNLM"/>
    </source>
</evidence>
<dbReference type="GO" id="GO:0000820">
    <property type="term" value="P:regulation of glutamine family amino acid metabolic process"/>
    <property type="evidence" value="ECO:0007669"/>
    <property type="project" value="TreeGrafter"/>
</dbReference>
<proteinExistence type="predicted"/>
<dbReference type="GO" id="GO:0005524">
    <property type="term" value="F:ATP binding"/>
    <property type="evidence" value="ECO:0007669"/>
    <property type="project" value="UniProtKB-KW"/>
</dbReference>
<keyword evidence="5" id="KW-0460">Magnesium</keyword>
<dbReference type="InterPro" id="IPR013546">
    <property type="entry name" value="PII_UdlTrfase/GS_AdlTrfase"/>
</dbReference>
<dbReference type="GO" id="GO:0008882">
    <property type="term" value="F:[glutamate-ammonia-ligase] adenylyltransferase activity"/>
    <property type="evidence" value="ECO:0007669"/>
    <property type="project" value="InterPro"/>
</dbReference>
<evidence type="ECO:0000259" key="8">
    <source>
        <dbReference type="Pfam" id="PF08335"/>
    </source>
</evidence>
<dbReference type="EMBL" id="VGLS01000417">
    <property type="protein sequence ID" value="MBM3224841.1"/>
    <property type="molecule type" value="Genomic_DNA"/>
</dbReference>
<evidence type="ECO:0000256" key="4">
    <source>
        <dbReference type="ARBA" id="ARBA00022840"/>
    </source>
</evidence>
<evidence type="ECO:0000256" key="2">
    <source>
        <dbReference type="ARBA" id="ARBA00022695"/>
    </source>
</evidence>
<dbReference type="AlphaFoldDB" id="A0A937W113"/>
<dbReference type="GO" id="GO:0005829">
    <property type="term" value="C:cytosol"/>
    <property type="evidence" value="ECO:0007669"/>
    <property type="project" value="TreeGrafter"/>
</dbReference>
<dbReference type="InterPro" id="IPR043519">
    <property type="entry name" value="NT_sf"/>
</dbReference>
<keyword evidence="6" id="KW-0511">Multifunctional enzyme</keyword>
<dbReference type="Gene3D" id="1.20.120.330">
    <property type="entry name" value="Nucleotidyltransferases domain 2"/>
    <property type="match status" value="1"/>
</dbReference>
<keyword evidence="1" id="KW-0808">Transferase</keyword>
<gene>
    <name evidence="9" type="ORF">FJZ47_13690</name>
</gene>
<evidence type="ECO:0000313" key="9">
    <source>
        <dbReference type="EMBL" id="MBM3224841.1"/>
    </source>
</evidence>
<feature type="domain" description="Glutamate-ammonia ligase adenylyltransferase repeated" evidence="7">
    <location>
        <begin position="97"/>
        <end position="355"/>
    </location>
</feature>
<accession>A0A937W113</accession>
<keyword evidence="3" id="KW-0547">Nucleotide-binding</keyword>
<organism evidence="9 10">
    <name type="scientific">Tectimicrobiota bacterium</name>
    <dbReference type="NCBI Taxonomy" id="2528274"/>
    <lineage>
        <taxon>Bacteria</taxon>
        <taxon>Pseudomonadati</taxon>
        <taxon>Nitrospinota/Tectimicrobiota group</taxon>
        <taxon>Candidatus Tectimicrobiota</taxon>
    </lineage>
</organism>
<dbReference type="CDD" id="cd05401">
    <property type="entry name" value="NT_GlnE_GlnD_like"/>
    <property type="match status" value="1"/>
</dbReference>
<evidence type="ECO:0000256" key="5">
    <source>
        <dbReference type="ARBA" id="ARBA00022842"/>
    </source>
</evidence>
<protein>
    <recommendedName>
        <fullName evidence="11">Bifunctional [glutamate--ammonia ligase]-adenylyl-L-tyrosine phosphorylase/[glutamate--ammonia-ligase] adenylyltransferase</fullName>
    </recommendedName>
</protein>
<evidence type="ECO:0000256" key="6">
    <source>
        <dbReference type="ARBA" id="ARBA00023268"/>
    </source>
</evidence>
<name>A0A937W113_UNCTE</name>
<dbReference type="Pfam" id="PF03710">
    <property type="entry name" value="GlnE"/>
    <property type="match status" value="1"/>
</dbReference>